<evidence type="ECO:0000313" key="2">
    <source>
        <dbReference type="Proteomes" id="UP001239111"/>
    </source>
</evidence>
<proteinExistence type="predicted"/>
<organism evidence="1 2">
    <name type="scientific">Eretmocerus hayati</name>
    <dbReference type="NCBI Taxonomy" id="131215"/>
    <lineage>
        <taxon>Eukaryota</taxon>
        <taxon>Metazoa</taxon>
        <taxon>Ecdysozoa</taxon>
        <taxon>Arthropoda</taxon>
        <taxon>Hexapoda</taxon>
        <taxon>Insecta</taxon>
        <taxon>Pterygota</taxon>
        <taxon>Neoptera</taxon>
        <taxon>Endopterygota</taxon>
        <taxon>Hymenoptera</taxon>
        <taxon>Apocrita</taxon>
        <taxon>Proctotrupomorpha</taxon>
        <taxon>Chalcidoidea</taxon>
        <taxon>Aphelinidae</taxon>
        <taxon>Aphelininae</taxon>
        <taxon>Eretmocerus</taxon>
    </lineage>
</organism>
<dbReference type="Proteomes" id="UP001239111">
    <property type="component" value="Chromosome 1"/>
</dbReference>
<keyword evidence="2" id="KW-1185">Reference proteome</keyword>
<evidence type="ECO:0000313" key="1">
    <source>
        <dbReference type="EMBL" id="KAJ8687972.1"/>
    </source>
</evidence>
<reference evidence="1" key="1">
    <citation type="submission" date="2023-04" db="EMBL/GenBank/DDBJ databases">
        <title>A chromosome-level genome assembly of the parasitoid wasp Eretmocerus hayati.</title>
        <authorList>
            <person name="Zhong Y."/>
            <person name="Liu S."/>
            <person name="Liu Y."/>
        </authorList>
    </citation>
    <scope>NUCLEOTIDE SEQUENCE</scope>
    <source>
        <strain evidence="1">ZJU_SS_LIU_2023</strain>
    </source>
</reference>
<dbReference type="EMBL" id="CM056741">
    <property type="protein sequence ID" value="KAJ8687972.1"/>
    <property type="molecule type" value="Genomic_DNA"/>
</dbReference>
<accession>A0ACC2Q073</accession>
<protein>
    <submittedName>
        <fullName evidence="1">Uncharacterized protein</fullName>
    </submittedName>
</protein>
<name>A0ACC2Q073_9HYME</name>
<sequence length="122" mass="13413">MPSRVTRATSARTKQHEATYTNDLCAFSLSRTLPAPTADAGGVRFDDDDELAQAVAQQPAPNSLDEAADIMNAARHKSQPTSCRVPGKANSNRSRSFVSFIEVGEQELCALSRSRYFRYYPV</sequence>
<comment type="caution">
    <text evidence="1">The sequence shown here is derived from an EMBL/GenBank/DDBJ whole genome shotgun (WGS) entry which is preliminary data.</text>
</comment>
<gene>
    <name evidence="1" type="ORF">QAD02_023767</name>
</gene>